<dbReference type="Gene3D" id="3.40.50.150">
    <property type="entry name" value="Vaccinia Virus protein VP39"/>
    <property type="match status" value="1"/>
</dbReference>
<dbReference type="InterPro" id="IPR041698">
    <property type="entry name" value="Methyltransf_25"/>
</dbReference>
<evidence type="ECO:0000256" key="1">
    <source>
        <dbReference type="ARBA" id="ARBA00022679"/>
    </source>
</evidence>
<keyword evidence="1" id="KW-0808">Transferase</keyword>
<dbReference type="SUPFAM" id="SSF53335">
    <property type="entry name" value="S-adenosyl-L-methionine-dependent methyltransferases"/>
    <property type="match status" value="1"/>
</dbReference>
<dbReference type="Pfam" id="PF13649">
    <property type="entry name" value="Methyltransf_25"/>
    <property type="match status" value="1"/>
</dbReference>
<reference evidence="3" key="1">
    <citation type="journal article" date="2023" name="Antibiotics">
        <title>Prevalence and Molecular Characterization of Methicillin-Resistant Staphylococci (MRS) and Mammaliicocci (MRM) in Dromedary Camels from Algeria: First Detection of SCCmec-mecC Hybrid in Methicillin-Resistant Mammaliicoccus lentus.</title>
        <authorList>
            <person name="Belhout C."/>
            <person name="Boyen F."/>
            <person name="Vereecke N."/>
            <person name="Theuns S."/>
            <person name="Taibi N."/>
            <person name="Stegger M."/>
            <person name="de la Fe-Rodriguez P.Y."/>
            <person name="Bouayad L."/>
            <person name="Elgroud R."/>
            <person name="Butaye P."/>
        </authorList>
    </citation>
    <scope>NUCLEOTIDE SEQUENCE</scope>
    <source>
        <strain evidence="3">7048</strain>
    </source>
</reference>
<protein>
    <submittedName>
        <fullName evidence="3">Class I SAM-dependent methyltransferase</fullName>
    </submittedName>
</protein>
<keyword evidence="3" id="KW-0489">Methyltransferase</keyword>
<evidence type="ECO:0000313" key="4">
    <source>
        <dbReference type="Proteomes" id="UP001223261"/>
    </source>
</evidence>
<dbReference type="Proteomes" id="UP001223261">
    <property type="component" value="Chromosome"/>
</dbReference>
<dbReference type="Gene3D" id="2.20.25.110">
    <property type="entry name" value="S-adenosyl-L-methionine-dependent methyltransferases"/>
    <property type="match status" value="1"/>
</dbReference>
<organism evidence="3 4">
    <name type="scientific">Mammaliicoccus lentus</name>
    <name type="common">Staphylococcus lentus</name>
    <dbReference type="NCBI Taxonomy" id="42858"/>
    <lineage>
        <taxon>Bacteria</taxon>
        <taxon>Bacillati</taxon>
        <taxon>Bacillota</taxon>
        <taxon>Bacilli</taxon>
        <taxon>Bacillales</taxon>
        <taxon>Staphylococcaceae</taxon>
        <taxon>Mammaliicoccus</taxon>
    </lineage>
</organism>
<dbReference type="RefSeq" id="WP_282861682.1">
    <property type="nucleotide sequence ID" value="NZ_CP118848.1"/>
</dbReference>
<accession>A0AAX3W0E3</accession>
<dbReference type="InterPro" id="IPR029063">
    <property type="entry name" value="SAM-dependent_MTases_sf"/>
</dbReference>
<dbReference type="EMBL" id="CP118848">
    <property type="protein sequence ID" value="WHI58734.1"/>
    <property type="molecule type" value="Genomic_DNA"/>
</dbReference>
<dbReference type="AlphaFoldDB" id="A0AAX3W0E3"/>
<gene>
    <name evidence="3" type="ORF">PYH69_08175</name>
</gene>
<name>A0AAX3W0E3_MAMLE</name>
<dbReference type="GO" id="GO:0032259">
    <property type="term" value="P:methylation"/>
    <property type="evidence" value="ECO:0007669"/>
    <property type="project" value="UniProtKB-KW"/>
</dbReference>
<dbReference type="GO" id="GO:0008168">
    <property type="term" value="F:methyltransferase activity"/>
    <property type="evidence" value="ECO:0007669"/>
    <property type="project" value="UniProtKB-KW"/>
</dbReference>
<dbReference type="CDD" id="cd02440">
    <property type="entry name" value="AdoMet_MTases"/>
    <property type="match status" value="1"/>
</dbReference>
<feature type="domain" description="Methyltransferase" evidence="2">
    <location>
        <begin position="37"/>
        <end position="127"/>
    </location>
</feature>
<sequence length="241" mass="28693">MAYNRMSDYYDLLTADQPYHKWKYIVEHFLSSSENEILDIGCGTGTLTSQLTEYGQVSGVDISQEMLEIAESRNPSINWYCQDMRDLELPNQYDMITIFCDSLNYVTEPEDILQVFNYIDKYLKDEGIFIFDVHSIYKMNHQFNNQNYIDEEERLTLIWQAITGEEPNSVYHQMSFFVEREDGLYERFDEDHYQCTFEISLYEELLKLAGFEIKTKFTDFDIDTYSEQGDRQFIVAKKMNK</sequence>
<proteinExistence type="predicted"/>
<evidence type="ECO:0000259" key="2">
    <source>
        <dbReference type="Pfam" id="PF13649"/>
    </source>
</evidence>
<dbReference type="PANTHER" id="PTHR43861">
    <property type="entry name" value="TRANS-ACONITATE 2-METHYLTRANSFERASE-RELATED"/>
    <property type="match status" value="1"/>
</dbReference>
<evidence type="ECO:0000313" key="3">
    <source>
        <dbReference type="EMBL" id="WHI58734.1"/>
    </source>
</evidence>